<dbReference type="AlphaFoldDB" id="O13443"/>
<protein>
    <submittedName>
        <fullName evidence="1">PSI-5 protein</fullName>
    </submittedName>
</protein>
<accession>O13443</accession>
<evidence type="ECO:0000313" key="1">
    <source>
        <dbReference type="EMBL" id="CAA74887.1"/>
    </source>
</evidence>
<name>O13443_PASFU</name>
<organism evidence="1">
    <name type="scientific">Passalora fulva</name>
    <name type="common">Tomato leaf mold</name>
    <name type="synonym">Cladosporium fulvum</name>
    <dbReference type="NCBI Taxonomy" id="5499"/>
    <lineage>
        <taxon>Eukaryota</taxon>
        <taxon>Fungi</taxon>
        <taxon>Dikarya</taxon>
        <taxon>Ascomycota</taxon>
        <taxon>Pezizomycotina</taxon>
        <taxon>Dothideomycetes</taxon>
        <taxon>Dothideomycetidae</taxon>
        <taxon>Mycosphaerellales</taxon>
        <taxon>Mycosphaerellaceae</taxon>
        <taxon>Fulvia</taxon>
    </lineage>
</organism>
<sequence>MGGCDSCSNSNCACAQGSCTCK</sequence>
<gene>
    <name evidence="1" type="primary">pSI-5</name>
</gene>
<dbReference type="EMBL" id="Y14553">
    <property type="protein sequence ID" value="CAA74887.1"/>
    <property type="molecule type" value="mRNA"/>
</dbReference>
<proteinExistence type="evidence at transcript level"/>
<reference evidence="1" key="1">
    <citation type="journal article" date="1997" name="Mol. Plant Microbe Interact.">
        <title>Starvation-induced genes of the tomato pathogen Cladosporium fulvum are also induced during growth in planta.</title>
        <authorList>
            <person name="Coleman M."/>
            <person name="Henricot B."/>
            <person name="Arnau J."/>
            <person name="Oliver R.P."/>
        </authorList>
    </citation>
    <scope>NUCLEOTIDE SEQUENCE</scope>
    <source>
        <strain evidence="1">Race4</strain>
    </source>
</reference>